<name>A0ABR5K4V5_9BACI</name>
<evidence type="ECO:0000313" key="3">
    <source>
        <dbReference type="EMBL" id="KOS69747.1"/>
    </source>
</evidence>
<comment type="caution">
    <text evidence="3">The sequence shown here is derived from an EMBL/GenBank/DDBJ whole genome shotgun (WGS) entry which is preliminary data.</text>
</comment>
<dbReference type="Proteomes" id="UP000050668">
    <property type="component" value="Unassembled WGS sequence"/>
</dbReference>
<evidence type="ECO:0000256" key="1">
    <source>
        <dbReference type="ARBA" id="ARBA00006484"/>
    </source>
</evidence>
<evidence type="ECO:0000313" key="4">
    <source>
        <dbReference type="Proteomes" id="UP000050668"/>
    </source>
</evidence>
<gene>
    <name evidence="3" type="ORF">AEA09_05240</name>
</gene>
<evidence type="ECO:0000256" key="2">
    <source>
        <dbReference type="ARBA" id="ARBA00023002"/>
    </source>
</evidence>
<dbReference type="PANTHER" id="PTHR24321">
    <property type="entry name" value="DEHYDROGENASES, SHORT CHAIN"/>
    <property type="match status" value="1"/>
</dbReference>
<sequence>MQDKVGIVTAAGSGIGRASAIAFAQAGAKVVVSDVSEDAGIETVKLIRDNGGDAIFISCNVAEEQQVIDLVNSTVEHFGRLDWAHNNAGIGAPSKPIGDTDSADWDRCIQVTTTGMYYALKHQVNAMVKTGGGAIVNTASTSGLIGTENLATYSAAKWAVNGLTKSVALEYAKKGIRVNSICPGMTLTPAVEHWAKEVPEQAKYIENDIPLGRMGKPEDQANAAVFLCSDQAAYITGVNLPVDGGQIAK</sequence>
<dbReference type="EMBL" id="LGRV01000003">
    <property type="protein sequence ID" value="KOS69747.1"/>
    <property type="molecule type" value="Genomic_DNA"/>
</dbReference>
<dbReference type="PRINTS" id="PR00081">
    <property type="entry name" value="GDHRDH"/>
</dbReference>
<dbReference type="PANTHER" id="PTHR24321:SF8">
    <property type="entry name" value="ESTRADIOL 17-BETA-DEHYDROGENASE 8-RELATED"/>
    <property type="match status" value="1"/>
</dbReference>
<protein>
    <submittedName>
        <fullName evidence="3">Short-chain dehydrogenase</fullName>
    </submittedName>
</protein>
<dbReference type="NCBIfam" id="NF005559">
    <property type="entry name" value="PRK07231.1"/>
    <property type="match status" value="1"/>
</dbReference>
<dbReference type="InterPro" id="IPR036291">
    <property type="entry name" value="NAD(P)-bd_dom_sf"/>
</dbReference>
<dbReference type="PROSITE" id="PS00061">
    <property type="entry name" value="ADH_SHORT"/>
    <property type="match status" value="1"/>
</dbReference>
<dbReference type="Pfam" id="PF13561">
    <property type="entry name" value="adh_short_C2"/>
    <property type="match status" value="1"/>
</dbReference>
<dbReference type="Gene3D" id="3.40.50.720">
    <property type="entry name" value="NAD(P)-binding Rossmann-like Domain"/>
    <property type="match status" value="1"/>
</dbReference>
<accession>A0ABR5K4V5</accession>
<dbReference type="SUPFAM" id="SSF51735">
    <property type="entry name" value="NAD(P)-binding Rossmann-fold domains"/>
    <property type="match status" value="1"/>
</dbReference>
<keyword evidence="2" id="KW-0560">Oxidoreductase</keyword>
<comment type="similarity">
    <text evidence="1">Belongs to the short-chain dehydrogenases/reductases (SDR) family.</text>
</comment>
<organism evidence="3 4">
    <name type="scientific">Lysinibacillus contaminans</name>
    <dbReference type="NCBI Taxonomy" id="1293441"/>
    <lineage>
        <taxon>Bacteria</taxon>
        <taxon>Bacillati</taxon>
        <taxon>Bacillota</taxon>
        <taxon>Bacilli</taxon>
        <taxon>Bacillales</taxon>
        <taxon>Bacillaceae</taxon>
        <taxon>Lysinibacillus</taxon>
    </lineage>
</organism>
<dbReference type="PRINTS" id="PR00080">
    <property type="entry name" value="SDRFAMILY"/>
</dbReference>
<dbReference type="InterPro" id="IPR020904">
    <property type="entry name" value="Sc_DH/Rdtase_CS"/>
</dbReference>
<keyword evidence="4" id="KW-1185">Reference proteome</keyword>
<dbReference type="InterPro" id="IPR002347">
    <property type="entry name" value="SDR_fam"/>
</dbReference>
<proteinExistence type="inferred from homology"/>
<reference evidence="4" key="1">
    <citation type="submission" date="2015-07" db="EMBL/GenBank/DDBJ databases">
        <title>Fjat-14205 dsm 2895.</title>
        <authorList>
            <person name="Liu B."/>
            <person name="Wang J."/>
            <person name="Zhu Y."/>
            <person name="Liu G."/>
            <person name="Chen Q."/>
            <person name="Chen Z."/>
            <person name="Lan J."/>
            <person name="Che J."/>
            <person name="Ge C."/>
            <person name="Shi H."/>
            <person name="Pan Z."/>
            <person name="Liu X."/>
        </authorList>
    </citation>
    <scope>NUCLEOTIDE SEQUENCE [LARGE SCALE GENOMIC DNA]</scope>
    <source>
        <strain evidence="4">DSM 25560</strain>
    </source>
</reference>
<dbReference type="CDD" id="cd05233">
    <property type="entry name" value="SDR_c"/>
    <property type="match status" value="1"/>
</dbReference>